<gene>
    <name evidence="8" type="ORF">HD556DRAFT_129790</name>
</gene>
<dbReference type="Proteomes" id="UP000719766">
    <property type="component" value="Unassembled WGS sequence"/>
</dbReference>
<feature type="domain" description="C2H2-type" evidence="7">
    <location>
        <begin position="140"/>
        <end position="170"/>
    </location>
</feature>
<feature type="domain" description="C2H2-type" evidence="7">
    <location>
        <begin position="112"/>
        <end position="140"/>
    </location>
</feature>
<dbReference type="OrthoDB" id="6077919at2759"/>
<evidence type="ECO:0000256" key="5">
    <source>
        <dbReference type="PROSITE-ProRule" id="PRU00042"/>
    </source>
</evidence>
<dbReference type="GO" id="GO:0000981">
    <property type="term" value="F:DNA-binding transcription factor activity, RNA polymerase II-specific"/>
    <property type="evidence" value="ECO:0007669"/>
    <property type="project" value="TreeGrafter"/>
</dbReference>
<dbReference type="PROSITE" id="PS50157">
    <property type="entry name" value="ZINC_FINGER_C2H2_2"/>
    <property type="match status" value="3"/>
</dbReference>
<dbReference type="PANTHER" id="PTHR24409:SF295">
    <property type="entry name" value="AZ2-RELATED"/>
    <property type="match status" value="1"/>
</dbReference>
<dbReference type="GO" id="GO:0005634">
    <property type="term" value="C:nucleus"/>
    <property type="evidence" value="ECO:0007669"/>
    <property type="project" value="TreeGrafter"/>
</dbReference>
<comment type="caution">
    <text evidence="8">The sequence shown here is derived from an EMBL/GenBank/DDBJ whole genome shotgun (WGS) entry which is preliminary data.</text>
</comment>
<keyword evidence="6" id="KW-0732">Signal</keyword>
<keyword evidence="3 5" id="KW-0863">Zinc-finger</keyword>
<evidence type="ECO:0000313" key="8">
    <source>
        <dbReference type="EMBL" id="KAG1799467.1"/>
    </source>
</evidence>
<dbReference type="Pfam" id="PF00096">
    <property type="entry name" value="zf-C2H2"/>
    <property type="match status" value="1"/>
</dbReference>
<evidence type="ECO:0000259" key="7">
    <source>
        <dbReference type="PROSITE" id="PS50157"/>
    </source>
</evidence>
<protein>
    <recommendedName>
        <fullName evidence="7">C2H2-type domain-containing protein</fullName>
    </recommendedName>
</protein>
<evidence type="ECO:0000256" key="2">
    <source>
        <dbReference type="ARBA" id="ARBA00022737"/>
    </source>
</evidence>
<dbReference type="SUPFAM" id="SSF57667">
    <property type="entry name" value="beta-beta-alpha zinc fingers"/>
    <property type="match status" value="2"/>
</dbReference>
<dbReference type="GeneID" id="64593210"/>
<feature type="domain" description="C2H2-type" evidence="7">
    <location>
        <begin position="213"/>
        <end position="242"/>
    </location>
</feature>
<keyword evidence="1" id="KW-0479">Metal-binding</keyword>
<dbReference type="PANTHER" id="PTHR24409">
    <property type="entry name" value="ZINC FINGER PROTEIN 142"/>
    <property type="match status" value="1"/>
</dbReference>
<dbReference type="GO" id="GO:0008270">
    <property type="term" value="F:zinc ion binding"/>
    <property type="evidence" value="ECO:0007669"/>
    <property type="project" value="UniProtKB-KW"/>
</dbReference>
<evidence type="ECO:0000256" key="3">
    <source>
        <dbReference type="ARBA" id="ARBA00022771"/>
    </source>
</evidence>
<dbReference type="InterPro" id="IPR013087">
    <property type="entry name" value="Znf_C2H2_type"/>
</dbReference>
<name>A0A9P7DNX9_9AGAM</name>
<evidence type="ECO:0000256" key="1">
    <source>
        <dbReference type="ARBA" id="ARBA00022723"/>
    </source>
</evidence>
<reference evidence="8" key="1">
    <citation type="journal article" date="2020" name="New Phytol.">
        <title>Comparative genomics reveals dynamic genome evolution in host specialist ectomycorrhizal fungi.</title>
        <authorList>
            <person name="Lofgren L.A."/>
            <person name="Nguyen N.H."/>
            <person name="Vilgalys R."/>
            <person name="Ruytinx J."/>
            <person name="Liao H.L."/>
            <person name="Branco S."/>
            <person name="Kuo A."/>
            <person name="LaButti K."/>
            <person name="Lipzen A."/>
            <person name="Andreopoulos W."/>
            <person name="Pangilinan J."/>
            <person name="Riley R."/>
            <person name="Hundley H."/>
            <person name="Na H."/>
            <person name="Barry K."/>
            <person name="Grigoriev I.V."/>
            <person name="Stajich J.E."/>
            <person name="Kennedy P.G."/>
        </authorList>
    </citation>
    <scope>NUCLEOTIDE SEQUENCE</scope>
    <source>
        <strain evidence="8">S12</strain>
    </source>
</reference>
<dbReference type="GO" id="GO:0000977">
    <property type="term" value="F:RNA polymerase II transcription regulatory region sequence-specific DNA binding"/>
    <property type="evidence" value="ECO:0007669"/>
    <property type="project" value="TreeGrafter"/>
</dbReference>
<evidence type="ECO:0000256" key="4">
    <source>
        <dbReference type="ARBA" id="ARBA00022833"/>
    </source>
</evidence>
<keyword evidence="2" id="KW-0677">Repeat</keyword>
<sequence>MNLVATLVLTSTIMAKWQCNLCNRLFRSTHALFTHCRDKADHPFCEDCKTLFYNYAGLYQHWNDIDEYAFESSDDDEDDDDNEEPPFCVGCNRWFVDLTNLYQHLATSLKHNWCFLCSRDFATPTSLDQHSSPVHEGLDFECPLCSKRFMTPSSIAPHIQSGTCHNISRAQVITAVHALKIVPTISVSRRIEGGSTRVASYYVTERAFNGTAYECYFCHLTFRTLGALNSHINSPAHDADEFKCPKCERKYKFVSGLMQHIESEACGIPRFEVVEDFTMSLIDQLL</sequence>
<organism evidence="8 9">
    <name type="scientific">Suillus plorans</name>
    <dbReference type="NCBI Taxonomy" id="116603"/>
    <lineage>
        <taxon>Eukaryota</taxon>
        <taxon>Fungi</taxon>
        <taxon>Dikarya</taxon>
        <taxon>Basidiomycota</taxon>
        <taxon>Agaricomycotina</taxon>
        <taxon>Agaricomycetes</taxon>
        <taxon>Agaricomycetidae</taxon>
        <taxon>Boletales</taxon>
        <taxon>Suillineae</taxon>
        <taxon>Suillaceae</taxon>
        <taxon>Suillus</taxon>
    </lineage>
</organism>
<feature type="chain" id="PRO_5040337869" description="C2H2-type domain-containing protein" evidence="6">
    <location>
        <begin position="16"/>
        <end position="286"/>
    </location>
</feature>
<dbReference type="Gene3D" id="3.30.160.60">
    <property type="entry name" value="Classic Zinc Finger"/>
    <property type="match status" value="2"/>
</dbReference>
<dbReference type="RefSeq" id="XP_041163866.1">
    <property type="nucleotide sequence ID" value="XM_041299446.1"/>
</dbReference>
<proteinExistence type="predicted"/>
<dbReference type="PROSITE" id="PS00028">
    <property type="entry name" value="ZINC_FINGER_C2H2_1"/>
    <property type="match status" value="2"/>
</dbReference>
<dbReference type="SMART" id="SM00355">
    <property type="entry name" value="ZnF_C2H2"/>
    <property type="match status" value="6"/>
</dbReference>
<keyword evidence="4" id="KW-0862">Zinc</keyword>
<dbReference type="InterPro" id="IPR036236">
    <property type="entry name" value="Znf_C2H2_sf"/>
</dbReference>
<dbReference type="AlphaFoldDB" id="A0A9P7DNX9"/>
<keyword evidence="9" id="KW-1185">Reference proteome</keyword>
<accession>A0A9P7DNX9</accession>
<dbReference type="EMBL" id="JABBWE010000011">
    <property type="protein sequence ID" value="KAG1799467.1"/>
    <property type="molecule type" value="Genomic_DNA"/>
</dbReference>
<evidence type="ECO:0000313" key="9">
    <source>
        <dbReference type="Proteomes" id="UP000719766"/>
    </source>
</evidence>
<evidence type="ECO:0000256" key="6">
    <source>
        <dbReference type="SAM" id="SignalP"/>
    </source>
</evidence>
<feature type="signal peptide" evidence="6">
    <location>
        <begin position="1"/>
        <end position="15"/>
    </location>
</feature>